<dbReference type="EMBL" id="CP021886">
    <property type="protein sequence ID" value="AWI33966.1"/>
    <property type="molecule type" value="Genomic_DNA"/>
</dbReference>
<evidence type="ECO:0000256" key="4">
    <source>
        <dbReference type="ARBA" id="ARBA00011233"/>
    </source>
</evidence>
<accession>A0A2U8FCU2</accession>
<evidence type="ECO:0000256" key="5">
    <source>
        <dbReference type="ARBA" id="ARBA00013063"/>
    </source>
</evidence>
<dbReference type="InterPro" id="IPR000887">
    <property type="entry name" value="Aldlse_KDPG_KHG"/>
</dbReference>
<keyword evidence="7" id="KW-0119">Carbohydrate metabolism</keyword>
<dbReference type="Proteomes" id="UP000244890">
    <property type="component" value="Chromosome"/>
</dbReference>
<evidence type="ECO:0000256" key="7">
    <source>
        <dbReference type="ARBA" id="ARBA00023277"/>
    </source>
</evidence>
<dbReference type="RefSeq" id="WP_108910825.1">
    <property type="nucleotide sequence ID" value="NZ_CP021886.1"/>
</dbReference>
<dbReference type="NCBIfam" id="TIGR01182">
    <property type="entry name" value="eda"/>
    <property type="match status" value="1"/>
</dbReference>
<dbReference type="CDD" id="cd00452">
    <property type="entry name" value="KDPG_aldolase"/>
    <property type="match status" value="1"/>
</dbReference>
<name>A0A2U8FCU2_9HELI</name>
<comment type="catalytic activity">
    <reaction evidence="1">
        <text>2-dehydro-3-deoxy-6-phospho-D-gluconate = D-glyceraldehyde 3-phosphate + pyruvate</text>
        <dbReference type="Rhea" id="RHEA:17089"/>
        <dbReference type="ChEBI" id="CHEBI:15361"/>
        <dbReference type="ChEBI" id="CHEBI:57569"/>
        <dbReference type="ChEBI" id="CHEBI:59776"/>
        <dbReference type="EC" id="4.1.2.14"/>
    </reaction>
</comment>
<evidence type="ECO:0000256" key="2">
    <source>
        <dbReference type="ARBA" id="ARBA00004736"/>
    </source>
</evidence>
<dbReference type="InterPro" id="IPR031337">
    <property type="entry name" value="KDPG/KHG_AS_1"/>
</dbReference>
<evidence type="ECO:0000313" key="9">
    <source>
        <dbReference type="Proteomes" id="UP000244890"/>
    </source>
</evidence>
<dbReference type="Gene3D" id="3.20.20.70">
    <property type="entry name" value="Aldolase class I"/>
    <property type="match status" value="1"/>
</dbReference>
<evidence type="ECO:0000313" key="8">
    <source>
        <dbReference type="EMBL" id="AWI33966.1"/>
    </source>
</evidence>
<comment type="pathway">
    <text evidence="2">Carbohydrate acid metabolism; 2-dehydro-3-deoxy-D-gluconate degradation; D-glyceraldehyde 3-phosphate and pyruvate from 2-dehydro-3-deoxy-D-gluconate: step 2/2.</text>
</comment>
<dbReference type="Pfam" id="PF01081">
    <property type="entry name" value="Aldolase"/>
    <property type="match status" value="1"/>
</dbReference>
<dbReference type="PANTHER" id="PTHR30246">
    <property type="entry name" value="2-KETO-3-DEOXY-6-PHOSPHOGLUCONATE ALDOLASE"/>
    <property type="match status" value="1"/>
</dbReference>
<dbReference type="EC" id="4.1.2.14" evidence="5"/>
<comment type="similarity">
    <text evidence="3">Belongs to the KHG/KDPG aldolase family.</text>
</comment>
<dbReference type="OrthoDB" id="9805177at2"/>
<comment type="subunit">
    <text evidence="4">Homotrimer.</text>
</comment>
<dbReference type="NCBIfam" id="NF004325">
    <property type="entry name" value="PRK05718.1"/>
    <property type="match status" value="1"/>
</dbReference>
<gene>
    <name evidence="8" type="ORF">CDV25_03690</name>
</gene>
<evidence type="ECO:0000256" key="1">
    <source>
        <dbReference type="ARBA" id="ARBA00000654"/>
    </source>
</evidence>
<keyword evidence="6 8" id="KW-0456">Lyase</keyword>
<dbReference type="PANTHER" id="PTHR30246:SF1">
    <property type="entry name" value="2-DEHYDRO-3-DEOXY-6-PHOSPHOGALACTONATE ALDOLASE-RELATED"/>
    <property type="match status" value="1"/>
</dbReference>
<evidence type="ECO:0000256" key="3">
    <source>
        <dbReference type="ARBA" id="ARBA00006906"/>
    </source>
</evidence>
<reference evidence="8 9" key="1">
    <citation type="submission" date="2017-06" db="EMBL/GenBank/DDBJ databases">
        <title>Complete genome of Helicobacter apodemus.</title>
        <authorList>
            <person name="Cho S."/>
        </authorList>
    </citation>
    <scope>NUCLEOTIDE SEQUENCE [LARGE SCALE GENOMIC DNA]</scope>
    <source>
        <strain evidence="9">SNUVETPUB-15-01</strain>
    </source>
</reference>
<dbReference type="KEGG" id="had:CDV25_03690"/>
<dbReference type="AlphaFoldDB" id="A0A2U8FCU2"/>
<dbReference type="GO" id="GO:0008675">
    <property type="term" value="F:2-dehydro-3-deoxy-phosphogluconate aldolase activity"/>
    <property type="evidence" value="ECO:0007669"/>
    <property type="project" value="UniProtKB-EC"/>
</dbReference>
<organism evidence="8 9">
    <name type="scientific">Helicobacter apodemus</name>
    <dbReference type="NCBI Taxonomy" id="135569"/>
    <lineage>
        <taxon>Bacteria</taxon>
        <taxon>Pseudomonadati</taxon>
        <taxon>Campylobacterota</taxon>
        <taxon>Epsilonproteobacteria</taxon>
        <taxon>Campylobacterales</taxon>
        <taxon>Helicobacteraceae</taxon>
        <taxon>Helicobacter</taxon>
    </lineage>
</organism>
<dbReference type="PROSITE" id="PS00159">
    <property type="entry name" value="ALDOLASE_KDPG_KHG_1"/>
    <property type="match status" value="1"/>
</dbReference>
<evidence type="ECO:0000256" key="6">
    <source>
        <dbReference type="ARBA" id="ARBA00023239"/>
    </source>
</evidence>
<dbReference type="InterPro" id="IPR013785">
    <property type="entry name" value="Aldolase_TIM"/>
</dbReference>
<proteinExistence type="inferred from homology"/>
<sequence length="220" mass="23893">MQAREVLEISKIIPVITIYDLKTSIDLAQALAKGGIKILEITLRTKEALEAINLISQEMPDIIVGAGTILNAKMLEQAKNAGAKFAISPGLNAIFAKEAKAIDLPLIPGVTTAGELMLALEFDLKNLKFFPAESSGGIQTLKSFLAPFSSVKFCPTGGINLNNIKEYLTLENVACVGGSWLTPKELIINKQWDEITQIAQKSLARSQQTPLFKNQKLKVN</sequence>
<protein>
    <recommendedName>
        <fullName evidence="5">2-dehydro-3-deoxy-phosphogluconate aldolase</fullName>
        <ecNumber evidence="5">4.1.2.14</ecNumber>
    </recommendedName>
</protein>
<dbReference type="SUPFAM" id="SSF51569">
    <property type="entry name" value="Aldolase"/>
    <property type="match status" value="1"/>
</dbReference>